<dbReference type="InterPro" id="IPR014721">
    <property type="entry name" value="Ribsml_uS5_D2-typ_fold_subgr"/>
</dbReference>
<evidence type="ECO:0000313" key="9">
    <source>
        <dbReference type="Proteomes" id="UP000000689"/>
    </source>
</evidence>
<evidence type="ECO:0000313" key="8">
    <source>
        <dbReference type="EMBL" id="CCD22848.1"/>
    </source>
</evidence>
<dbReference type="Proteomes" id="UP000000689">
    <property type="component" value="Chromosome 1"/>
</dbReference>
<dbReference type="GO" id="GO:0003735">
    <property type="term" value="F:structural constituent of ribosome"/>
    <property type="evidence" value="ECO:0007669"/>
    <property type="project" value="EnsemblFungi"/>
</dbReference>
<accession>G0W4W0</accession>
<dbReference type="GO" id="GO:0005763">
    <property type="term" value="C:mitochondrial small ribosomal subunit"/>
    <property type="evidence" value="ECO:0007669"/>
    <property type="project" value="EnsemblFungi"/>
</dbReference>
<dbReference type="AlphaFoldDB" id="G0W4W0"/>
<feature type="compositionally biased region" description="Basic residues" evidence="7">
    <location>
        <begin position="274"/>
        <end position="293"/>
    </location>
</feature>
<dbReference type="GO" id="GO:0003723">
    <property type="term" value="F:RNA binding"/>
    <property type="evidence" value="ECO:0007669"/>
    <property type="project" value="TreeGrafter"/>
</dbReference>
<proteinExistence type="inferred from homology"/>
<dbReference type="GO" id="GO:0006412">
    <property type="term" value="P:translation"/>
    <property type="evidence" value="ECO:0007669"/>
    <property type="project" value="InterPro"/>
</dbReference>
<evidence type="ECO:0000256" key="3">
    <source>
        <dbReference type="ARBA" id="ARBA00023274"/>
    </source>
</evidence>
<evidence type="ECO:0000256" key="4">
    <source>
        <dbReference type="ARBA" id="ARBA00039318"/>
    </source>
</evidence>
<dbReference type="Gene3D" id="3.30.230.10">
    <property type="match status" value="1"/>
</dbReference>
<gene>
    <name evidence="8" type="primary">NDAI0A06940</name>
    <name evidence="8" type="ordered locus">NDAI_0A06940</name>
</gene>
<dbReference type="RefSeq" id="XP_003668091.1">
    <property type="nucleotide sequence ID" value="XM_003668043.1"/>
</dbReference>
<evidence type="ECO:0000256" key="2">
    <source>
        <dbReference type="ARBA" id="ARBA00022980"/>
    </source>
</evidence>
<dbReference type="PROSITE" id="PS00360">
    <property type="entry name" value="RIBOSOMAL_S9"/>
    <property type="match status" value="1"/>
</dbReference>
<dbReference type="FunFam" id="3.30.230.10:FF:000001">
    <property type="entry name" value="30S ribosomal protein S9"/>
    <property type="match status" value="1"/>
</dbReference>
<sequence length="293" mass="33470">MLIRQLITRRVCSPLLWNNKTCFSRSFTVSGFSNDYHKNTEAIDPYKRVVPKLSTFYSANPIHEDVINRLESLLRKYIKLPTIKSQPSSQLQQKRTSWLSFEDYALIGGGTRLKPIHYTHLLTLLNRLNNIDPQLTNDEIKMNYLISNKKSSIQANQNVIKTLDELGRSVAIGRRKAASAKVYVVRGQGDILVNGRQLNDYFVELKDRDSIMYPLRVIDSVGKYNIFATTSGGGPTGQAEAIMHAIGKALVVFNPLLKSRLHKSGVLSRDYRHVERKKPGKRKARKMPMWVKR</sequence>
<keyword evidence="3 6" id="KW-0687">Ribonucleoprotein</keyword>
<keyword evidence="9" id="KW-1185">Reference proteome</keyword>
<dbReference type="EMBL" id="HE580267">
    <property type="protein sequence ID" value="CCD22848.1"/>
    <property type="molecule type" value="Genomic_DNA"/>
</dbReference>
<comment type="similarity">
    <text evidence="1 6">Belongs to the universal ribosomal protein uS9 family.</text>
</comment>
<dbReference type="InterPro" id="IPR020574">
    <property type="entry name" value="Ribosomal_uS9_CS"/>
</dbReference>
<dbReference type="InterPro" id="IPR020568">
    <property type="entry name" value="Ribosomal_Su5_D2-typ_SF"/>
</dbReference>
<dbReference type="HOGENOM" id="CLU_036531_0_0_1"/>
<dbReference type="OMA" id="RESAMWA"/>
<dbReference type="GeneID" id="11494252"/>
<evidence type="ECO:0000256" key="5">
    <source>
        <dbReference type="ARBA" id="ARBA00042623"/>
    </source>
</evidence>
<dbReference type="InterPro" id="IPR000754">
    <property type="entry name" value="Ribosomal_uS9"/>
</dbReference>
<feature type="region of interest" description="Disordered" evidence="7">
    <location>
        <begin position="272"/>
        <end position="293"/>
    </location>
</feature>
<dbReference type="STRING" id="1071378.G0W4W0"/>
<protein>
    <recommendedName>
        <fullName evidence="4">Small ribosomal subunit protein uS9m</fullName>
    </recommendedName>
    <alternativeName>
        <fullName evidence="5">37S ribosomal protein S9, mitochondrial</fullName>
    </alternativeName>
</protein>
<dbReference type="SUPFAM" id="SSF54211">
    <property type="entry name" value="Ribosomal protein S5 domain 2-like"/>
    <property type="match status" value="1"/>
</dbReference>
<evidence type="ECO:0000256" key="1">
    <source>
        <dbReference type="ARBA" id="ARBA00005251"/>
    </source>
</evidence>
<dbReference type="Pfam" id="PF00380">
    <property type="entry name" value="Ribosomal_S9"/>
    <property type="match status" value="1"/>
</dbReference>
<evidence type="ECO:0000256" key="7">
    <source>
        <dbReference type="SAM" id="MobiDB-lite"/>
    </source>
</evidence>
<name>G0W4W0_NAUDC</name>
<dbReference type="OrthoDB" id="10254627at2759"/>
<dbReference type="InterPro" id="IPR023035">
    <property type="entry name" value="Ribosomal_uS9_bac/plastid"/>
</dbReference>
<keyword evidence="2 6" id="KW-0689">Ribosomal protein</keyword>
<dbReference type="eggNOG" id="KOG1697">
    <property type="taxonomic scope" value="Eukaryota"/>
</dbReference>
<dbReference type="PANTHER" id="PTHR21569">
    <property type="entry name" value="RIBOSOMAL PROTEIN S9"/>
    <property type="match status" value="1"/>
</dbReference>
<reference evidence="8 9" key="1">
    <citation type="journal article" date="2011" name="Proc. Natl. Acad. Sci. U.S.A.">
        <title>Evolutionary erosion of yeast sex chromosomes by mating-type switching accidents.</title>
        <authorList>
            <person name="Gordon J.L."/>
            <person name="Armisen D."/>
            <person name="Proux-Wera E."/>
            <person name="Oheigeartaigh S.S."/>
            <person name="Byrne K.P."/>
            <person name="Wolfe K.H."/>
        </authorList>
    </citation>
    <scope>NUCLEOTIDE SEQUENCE [LARGE SCALE GENOMIC DNA]</scope>
    <source>
        <strain evidence="9">ATCC 10597 / BCRC 20456 / CBS 421 / NBRC 0211 / NRRL Y-12639</strain>
    </source>
</reference>
<evidence type="ECO:0000256" key="6">
    <source>
        <dbReference type="RuleBase" id="RU003815"/>
    </source>
</evidence>
<dbReference type="NCBIfam" id="NF001099">
    <property type="entry name" value="PRK00132.1"/>
    <property type="match status" value="1"/>
</dbReference>
<organism evidence="8 9">
    <name type="scientific">Naumovozyma dairenensis (strain ATCC 10597 / BCRC 20456 / CBS 421 / NBRC 0211 / NRRL Y-12639)</name>
    <name type="common">Saccharomyces dairenensis</name>
    <dbReference type="NCBI Taxonomy" id="1071378"/>
    <lineage>
        <taxon>Eukaryota</taxon>
        <taxon>Fungi</taxon>
        <taxon>Dikarya</taxon>
        <taxon>Ascomycota</taxon>
        <taxon>Saccharomycotina</taxon>
        <taxon>Saccharomycetes</taxon>
        <taxon>Saccharomycetales</taxon>
        <taxon>Saccharomycetaceae</taxon>
        <taxon>Naumovozyma</taxon>
    </lineage>
</organism>
<dbReference type="KEGG" id="ndi:NDAI_0A06940"/>
<dbReference type="PANTHER" id="PTHR21569:SF1">
    <property type="entry name" value="SMALL RIBOSOMAL SUBUNIT PROTEIN US9M"/>
    <property type="match status" value="1"/>
</dbReference>